<name>A0A0F5K4H4_9BURK</name>
<feature type="region of interest" description="Disordered" evidence="1">
    <location>
        <begin position="81"/>
        <end position="103"/>
    </location>
</feature>
<dbReference type="InterPro" id="IPR054636">
    <property type="entry name" value="CydP"/>
</dbReference>
<keyword evidence="2" id="KW-0812">Transmembrane</keyword>
<reference evidence="3 4" key="1">
    <citation type="submission" date="2015-03" db="EMBL/GenBank/DDBJ databases">
        <title>Draft Genome Sequence of Burkholderia andropogonis type strain ICMP2807, isolated from Sorghum bicolor.</title>
        <authorList>
            <person name="Lopes-Santos L."/>
            <person name="Castro D.B."/>
            <person name="Ottoboni L.M."/>
            <person name="Park D."/>
            <person name="Weirc B.S."/>
            <person name="Destefano S.A."/>
        </authorList>
    </citation>
    <scope>NUCLEOTIDE SEQUENCE [LARGE SCALE GENOMIC DNA]</scope>
    <source>
        <strain evidence="3 4">ICMP2807</strain>
    </source>
</reference>
<dbReference type="AlphaFoldDB" id="A0A0F5K4H4"/>
<keyword evidence="4" id="KW-1185">Reference proteome</keyword>
<comment type="caution">
    <text evidence="3">The sequence shown here is derived from an EMBL/GenBank/DDBJ whole genome shotgun (WGS) entry which is preliminary data.</text>
</comment>
<organism evidence="3 4">
    <name type="scientific">Robbsia andropogonis</name>
    <dbReference type="NCBI Taxonomy" id="28092"/>
    <lineage>
        <taxon>Bacteria</taxon>
        <taxon>Pseudomonadati</taxon>
        <taxon>Pseudomonadota</taxon>
        <taxon>Betaproteobacteria</taxon>
        <taxon>Burkholderiales</taxon>
        <taxon>Burkholderiaceae</taxon>
        <taxon>Robbsia</taxon>
    </lineage>
</organism>
<dbReference type="Proteomes" id="UP000033618">
    <property type="component" value="Unassembled WGS sequence"/>
</dbReference>
<protein>
    <submittedName>
        <fullName evidence="3">Uncharacterized protein</fullName>
    </submittedName>
</protein>
<evidence type="ECO:0000313" key="4">
    <source>
        <dbReference type="Proteomes" id="UP000033618"/>
    </source>
</evidence>
<keyword evidence="2" id="KW-1133">Transmembrane helix</keyword>
<evidence type="ECO:0000256" key="1">
    <source>
        <dbReference type="SAM" id="MobiDB-lite"/>
    </source>
</evidence>
<evidence type="ECO:0000313" key="3">
    <source>
        <dbReference type="EMBL" id="KKB64442.1"/>
    </source>
</evidence>
<dbReference type="PATRIC" id="fig|28092.6.peg.1414"/>
<proteinExistence type="predicted"/>
<dbReference type="STRING" id="28092.WM40_05935"/>
<evidence type="ECO:0000256" key="2">
    <source>
        <dbReference type="SAM" id="Phobius"/>
    </source>
</evidence>
<keyword evidence="2" id="KW-0472">Membrane</keyword>
<dbReference type="EMBL" id="LAQU01000004">
    <property type="protein sequence ID" value="KKB64442.1"/>
    <property type="molecule type" value="Genomic_DNA"/>
</dbReference>
<feature type="transmembrane region" description="Helical" evidence="2">
    <location>
        <begin position="27"/>
        <end position="45"/>
    </location>
</feature>
<accession>A0A0F5K4H4</accession>
<dbReference type="NCBIfam" id="NF045611">
    <property type="entry name" value="small_CydP"/>
    <property type="match status" value="1"/>
</dbReference>
<sequence length="103" mass="11015">MKPTARLAISVASTKDKARTLLRRQGLMRDVVIVLVIKLVLIQILRVTCFAHPAAPDMNMPDDVVAAAIIGPVPSLPAGLPTRVALPAPRGKPAQQDVDHDQP</sequence>
<dbReference type="RefSeq" id="WP_024904983.1">
    <property type="nucleotide sequence ID" value="NZ_CADFGU010000008.1"/>
</dbReference>
<gene>
    <name evidence="3" type="ORF">WM40_05935</name>
</gene>